<evidence type="ECO:0000313" key="2">
    <source>
        <dbReference type="EMBL" id="TMW68897.1"/>
    </source>
</evidence>
<comment type="caution">
    <text evidence="2">The sequence shown here is derived from an EMBL/GenBank/DDBJ whole genome shotgun (WGS) entry which is preliminary data.</text>
</comment>
<reference evidence="2" key="1">
    <citation type="submission" date="2019-03" db="EMBL/GenBank/DDBJ databases">
        <title>Long read genome sequence of the mycoparasitic Pythium oligandrum ATCC 38472 isolated from sugarbeet rhizosphere.</title>
        <authorList>
            <person name="Gaulin E."/>
        </authorList>
    </citation>
    <scope>NUCLEOTIDE SEQUENCE</scope>
    <source>
        <strain evidence="2">ATCC 38472_TT</strain>
    </source>
</reference>
<name>A0A8K1FRD8_PYTOL</name>
<dbReference type="AlphaFoldDB" id="A0A8K1FRD8"/>
<dbReference type="OrthoDB" id="10597280at2759"/>
<keyword evidence="3" id="KW-1185">Reference proteome</keyword>
<sequence length="298" mass="32763">MKIPSILSCLVAAALVAANAHAQEYNTTDIEAFSFDSLETPVLHAAAVEEETPETAEAPASFSWKLKTGSTRTISGVKKDPADSVASSHGGGSITISTDGIVTMKGSPRYYLTAPNADFLNVEMISYGRLKSKKKFKDLAGMTMVTRSNHGDFGNDPCQAMGYYSRIYFNTGEFAFQKEFFHENQKRTIYTASRRQKLFDGGFPVNKWVGMKFVLQTNPDGKSVSLKGYVDMTGGKDGGDWKLAFETTDNGGWKAMSTVPSKCGYKADEVVLRAGKNSYFRTDDVDTFEWKNLSVRTI</sequence>
<dbReference type="Proteomes" id="UP000794436">
    <property type="component" value="Unassembled WGS sequence"/>
</dbReference>
<dbReference type="EMBL" id="SPLM01000001">
    <property type="protein sequence ID" value="TMW68897.1"/>
    <property type="molecule type" value="Genomic_DNA"/>
</dbReference>
<feature type="chain" id="PRO_5035431813" evidence="1">
    <location>
        <begin position="23"/>
        <end position="298"/>
    </location>
</feature>
<feature type="signal peptide" evidence="1">
    <location>
        <begin position="1"/>
        <end position="22"/>
    </location>
</feature>
<protein>
    <submittedName>
        <fullName evidence="2">Uncharacterized protein</fullName>
    </submittedName>
</protein>
<keyword evidence="1" id="KW-0732">Signal</keyword>
<proteinExistence type="predicted"/>
<accession>A0A8K1FRD8</accession>
<evidence type="ECO:0000313" key="3">
    <source>
        <dbReference type="Proteomes" id="UP000794436"/>
    </source>
</evidence>
<evidence type="ECO:0000256" key="1">
    <source>
        <dbReference type="SAM" id="SignalP"/>
    </source>
</evidence>
<organism evidence="2 3">
    <name type="scientific">Pythium oligandrum</name>
    <name type="common">Mycoparasitic fungus</name>
    <dbReference type="NCBI Taxonomy" id="41045"/>
    <lineage>
        <taxon>Eukaryota</taxon>
        <taxon>Sar</taxon>
        <taxon>Stramenopiles</taxon>
        <taxon>Oomycota</taxon>
        <taxon>Peronosporomycetes</taxon>
        <taxon>Pythiales</taxon>
        <taxon>Pythiaceae</taxon>
        <taxon>Pythium</taxon>
    </lineage>
</organism>
<gene>
    <name evidence="2" type="ORF">Poli38472_001053</name>
</gene>